<organism evidence="1 2">
    <name type="scientific">Rickettsia prowazekii (strain Rp22)</name>
    <dbReference type="NCBI Taxonomy" id="449216"/>
    <lineage>
        <taxon>Bacteria</taxon>
        <taxon>Pseudomonadati</taxon>
        <taxon>Pseudomonadota</taxon>
        <taxon>Alphaproteobacteria</taxon>
        <taxon>Rickettsiales</taxon>
        <taxon>Rickettsiaceae</taxon>
        <taxon>Rickettsieae</taxon>
        <taxon>Rickettsia</taxon>
        <taxon>typhus group</taxon>
    </lineage>
</organism>
<dbReference type="AlphaFoldDB" id="D5AWK1"/>
<dbReference type="KEGG" id="rpq:rpr22_0291"/>
<dbReference type="Proteomes" id="UP000006931">
    <property type="component" value="Chromosome"/>
</dbReference>
<dbReference type="SMR" id="D5AWK1"/>
<reference evidence="1 2" key="1">
    <citation type="journal article" date="2010" name="Genome Res.">
        <title>Genomic, proteomic, and transcriptomic analysis of virulent and avirulent Rickettsia prowazekii reveals its adaptive mutation capabilities.</title>
        <authorList>
            <person name="Bechah Y."/>
            <person name="El Karkouri K."/>
            <person name="Mediannikov O."/>
            <person name="Leroy Q."/>
            <person name="Pelletier N."/>
            <person name="Robert C."/>
            <person name="Medigue C."/>
            <person name="Mege J.L."/>
            <person name="Raoult D."/>
        </authorList>
    </citation>
    <scope>NUCLEOTIDE SEQUENCE [LARGE SCALE GENOMIC DNA]</scope>
    <source>
        <strain evidence="1 2">Rp22</strain>
    </source>
</reference>
<dbReference type="HOGENOM" id="CLU_3029532_0_0_5"/>
<sequence length="55" mass="6202">MISEIQILIDYNASSLFILCSKLERILSKKQNVRSKAVDNSSLSVVFQNESIIKS</sequence>
<evidence type="ECO:0000313" key="2">
    <source>
        <dbReference type="Proteomes" id="UP000006931"/>
    </source>
</evidence>
<protein>
    <submittedName>
        <fullName evidence="1">Uncharacterized protein</fullName>
    </submittedName>
</protein>
<dbReference type="EMBL" id="CP001584">
    <property type="protein sequence ID" value="ADE29790.1"/>
    <property type="molecule type" value="Genomic_DNA"/>
</dbReference>
<gene>
    <name evidence="1" type="ORF">rpr22_0291</name>
</gene>
<proteinExistence type="predicted"/>
<evidence type="ECO:0000313" key="1">
    <source>
        <dbReference type="EMBL" id="ADE29790.1"/>
    </source>
</evidence>
<name>D5AWK1_RICPP</name>
<accession>D5AWK1</accession>